<feature type="domain" description="UBA" evidence="10">
    <location>
        <begin position="329"/>
        <end position="373"/>
    </location>
</feature>
<dbReference type="GO" id="GO:0005737">
    <property type="term" value="C:cytoplasm"/>
    <property type="evidence" value="ECO:0007669"/>
    <property type="project" value="TreeGrafter"/>
</dbReference>
<evidence type="ECO:0000259" key="10">
    <source>
        <dbReference type="PROSITE" id="PS50030"/>
    </source>
</evidence>
<dbReference type="SMART" id="SM00165">
    <property type="entry name" value="UBA"/>
    <property type="match status" value="1"/>
</dbReference>
<evidence type="ECO:0000256" key="1">
    <source>
        <dbReference type="ARBA" id="ARBA00000707"/>
    </source>
</evidence>
<evidence type="ECO:0000313" key="12">
    <source>
        <dbReference type="EMBL" id="CAD9650166.1"/>
    </source>
</evidence>
<name>A0A7S2VUH0_9EUKA</name>
<feature type="active site" description="Proton donor" evidence="7">
    <location>
        <position position="250"/>
    </location>
</feature>
<dbReference type="Gene3D" id="1.10.8.10">
    <property type="entry name" value="DNA helicase RuvA subunit, C-terminal domain"/>
    <property type="match status" value="1"/>
</dbReference>
<dbReference type="GO" id="GO:0016579">
    <property type="term" value="P:protein deubiquitination"/>
    <property type="evidence" value="ECO:0007669"/>
    <property type="project" value="TreeGrafter"/>
</dbReference>
<keyword evidence="5 7" id="KW-0378">Hydrolase</keyword>
<keyword evidence="4 7" id="KW-0833">Ubl conjugation pathway</keyword>
<gene>
    <name evidence="12" type="ORF">NSPH01132_LOCUS263</name>
</gene>
<dbReference type="FunFam" id="3.40.532.10:FF:000006">
    <property type="entry name" value="Ubiquitin carboxyl-terminal hydrolase"/>
    <property type="match status" value="1"/>
</dbReference>
<dbReference type="AlphaFoldDB" id="A0A7S2VUH0"/>
<dbReference type="InterPro" id="IPR009060">
    <property type="entry name" value="UBA-like_sf"/>
</dbReference>
<keyword evidence="6 7" id="KW-0788">Thiol protease</keyword>
<dbReference type="PANTHER" id="PTHR10589:SF17">
    <property type="entry name" value="UBIQUITIN CARBOXYL-TERMINAL HYDROLASE"/>
    <property type="match status" value="1"/>
</dbReference>
<dbReference type="CDD" id="cd09616">
    <property type="entry name" value="Peptidase_C12_UCH_L1_L3"/>
    <property type="match status" value="1"/>
</dbReference>
<dbReference type="InterPro" id="IPR036959">
    <property type="entry name" value="Peptidase_C12_UCH_sf"/>
</dbReference>
<evidence type="ECO:0000259" key="11">
    <source>
        <dbReference type="PROSITE" id="PS52048"/>
    </source>
</evidence>
<feature type="domain" description="UCH catalytic" evidence="11">
    <location>
        <begin position="86"/>
        <end position="310"/>
    </location>
</feature>
<dbReference type="InterPro" id="IPR038765">
    <property type="entry name" value="Papain-like_cys_pep_sf"/>
</dbReference>
<dbReference type="GO" id="GO:0006511">
    <property type="term" value="P:ubiquitin-dependent protein catabolic process"/>
    <property type="evidence" value="ECO:0007669"/>
    <property type="project" value="UniProtKB-UniRule"/>
</dbReference>
<evidence type="ECO:0000256" key="8">
    <source>
        <dbReference type="RuleBase" id="RU361215"/>
    </source>
</evidence>
<sequence>MRPDAQGVSKETWVKFQLSQFKELARVVPPDQFQSELNTAINAYRKMLKVFESSPGNTGEKPKQEEKTSKPEADDEKKTKTVKRKNWLPLESDPGLVNNYMAKLGVDAKEWEFHDVFELNPQGMMHIPTPVLALMLLFPISEASEKARVEEQKTLEEAKTKAPEGVYHIKQTVGNACGTIGVMHAVLNNTNKIKLKETTFLAKFLASTKNMDASARAKALEESKDLEVEHQVVARAGKTKANAREFANLHFISFVAVNDVLYELDGRKSQPISHGPTSRAKFVDDALKVVNKFVAFSPKDRRFNVIVLAPKRKVWSAPQGSGAASSGAAPDEARQKETIDILVGMGIPADKAKEALLQTGWSANRAIEFYFTNM</sequence>
<evidence type="ECO:0000256" key="6">
    <source>
        <dbReference type="ARBA" id="ARBA00022807"/>
    </source>
</evidence>
<dbReference type="InterPro" id="IPR001578">
    <property type="entry name" value="Peptidase_C12_UCH"/>
</dbReference>
<dbReference type="SUPFAM" id="SSF46934">
    <property type="entry name" value="UBA-like"/>
    <property type="match status" value="1"/>
</dbReference>
<evidence type="ECO:0000256" key="7">
    <source>
        <dbReference type="PROSITE-ProRule" id="PRU01393"/>
    </source>
</evidence>
<dbReference type="CDD" id="cd14270">
    <property type="entry name" value="UBA"/>
    <property type="match status" value="1"/>
</dbReference>
<evidence type="ECO:0000256" key="4">
    <source>
        <dbReference type="ARBA" id="ARBA00022786"/>
    </source>
</evidence>
<comment type="similarity">
    <text evidence="2 7 8">Belongs to the peptidase C12 family.</text>
</comment>
<organism evidence="12">
    <name type="scientific">Norrisiella sphaerica</name>
    <dbReference type="NCBI Taxonomy" id="552664"/>
    <lineage>
        <taxon>Eukaryota</taxon>
        <taxon>Sar</taxon>
        <taxon>Rhizaria</taxon>
        <taxon>Cercozoa</taxon>
        <taxon>Chlorarachniophyceae</taxon>
        <taxon>Norrisiella</taxon>
    </lineage>
</organism>
<dbReference type="Pfam" id="PF00627">
    <property type="entry name" value="UBA"/>
    <property type="match status" value="1"/>
</dbReference>
<keyword evidence="3 7" id="KW-0645">Protease</keyword>
<feature type="active site" description="Nucleophile" evidence="7">
    <location>
        <position position="177"/>
    </location>
</feature>
<dbReference type="PANTHER" id="PTHR10589">
    <property type="entry name" value="UBIQUITIN CARBOXYL-TERMINAL HYDROLASE"/>
    <property type="match status" value="1"/>
</dbReference>
<protein>
    <recommendedName>
        <fullName evidence="8">Ubiquitin carboxyl-terminal hydrolase</fullName>
        <ecNumber evidence="8">3.4.19.12</ecNumber>
    </recommendedName>
</protein>
<evidence type="ECO:0000256" key="3">
    <source>
        <dbReference type="ARBA" id="ARBA00022670"/>
    </source>
</evidence>
<dbReference type="GO" id="GO:0004843">
    <property type="term" value="F:cysteine-type deubiquitinase activity"/>
    <property type="evidence" value="ECO:0007669"/>
    <property type="project" value="UniProtKB-UniRule"/>
</dbReference>
<dbReference type="EMBL" id="HBHC01000536">
    <property type="protein sequence ID" value="CAD9650166.1"/>
    <property type="molecule type" value="Transcribed_RNA"/>
</dbReference>
<dbReference type="SUPFAM" id="SSF54001">
    <property type="entry name" value="Cysteine proteinases"/>
    <property type="match status" value="1"/>
</dbReference>
<dbReference type="PROSITE" id="PS50030">
    <property type="entry name" value="UBA"/>
    <property type="match status" value="1"/>
</dbReference>
<dbReference type="PRINTS" id="PR00707">
    <property type="entry name" value="UBCTHYDRLASE"/>
</dbReference>
<reference evidence="12" key="1">
    <citation type="submission" date="2021-01" db="EMBL/GenBank/DDBJ databases">
        <authorList>
            <person name="Corre E."/>
            <person name="Pelletier E."/>
            <person name="Niang G."/>
            <person name="Scheremetjew M."/>
            <person name="Finn R."/>
            <person name="Kale V."/>
            <person name="Holt S."/>
            <person name="Cochrane G."/>
            <person name="Meng A."/>
            <person name="Brown T."/>
            <person name="Cohen L."/>
        </authorList>
    </citation>
    <scope>NUCLEOTIDE SEQUENCE</scope>
    <source>
        <strain evidence="12">BC52</strain>
    </source>
</reference>
<dbReference type="Gene3D" id="3.40.532.10">
    <property type="entry name" value="Peptidase C12, ubiquitin carboxyl-terminal hydrolase"/>
    <property type="match status" value="1"/>
</dbReference>
<feature type="region of interest" description="Disordered" evidence="9">
    <location>
        <begin position="52"/>
        <end position="85"/>
    </location>
</feature>
<feature type="compositionally biased region" description="Basic and acidic residues" evidence="9">
    <location>
        <begin position="60"/>
        <end position="79"/>
    </location>
</feature>
<feature type="site" description="Important for enzyme activity" evidence="7">
    <location>
        <position position="265"/>
    </location>
</feature>
<evidence type="ECO:0000256" key="5">
    <source>
        <dbReference type="ARBA" id="ARBA00022801"/>
    </source>
</evidence>
<accession>A0A7S2VUH0</accession>
<evidence type="ECO:0000256" key="2">
    <source>
        <dbReference type="ARBA" id="ARBA00009326"/>
    </source>
</evidence>
<dbReference type="InterPro" id="IPR015940">
    <property type="entry name" value="UBA"/>
</dbReference>
<dbReference type="PROSITE" id="PS52048">
    <property type="entry name" value="UCH_DOMAIN"/>
    <property type="match status" value="1"/>
</dbReference>
<feature type="site" description="Transition state stabilizer" evidence="7">
    <location>
        <position position="171"/>
    </location>
</feature>
<evidence type="ECO:0000256" key="9">
    <source>
        <dbReference type="SAM" id="MobiDB-lite"/>
    </source>
</evidence>
<dbReference type="Pfam" id="PF01088">
    <property type="entry name" value="Peptidase_C12"/>
    <property type="match status" value="1"/>
</dbReference>
<comment type="catalytic activity">
    <reaction evidence="1 7 8">
        <text>Thiol-dependent hydrolysis of ester, thioester, amide, peptide and isopeptide bonds formed by the C-terminal Gly of ubiquitin (a 76-residue protein attached to proteins as an intracellular targeting signal).</text>
        <dbReference type="EC" id="3.4.19.12"/>
    </reaction>
</comment>
<dbReference type="EC" id="3.4.19.12" evidence="8"/>
<proteinExistence type="inferred from homology"/>